<dbReference type="AlphaFoldDB" id="A0A1M5IXV0"/>
<dbReference type="InterPro" id="IPR037066">
    <property type="entry name" value="Plug_dom_sf"/>
</dbReference>
<comment type="subcellular location">
    <subcellularLocation>
        <location evidence="4">Cell outer membrane</location>
        <topology evidence="4">Multi-pass membrane protein</topology>
    </subcellularLocation>
</comment>
<keyword evidence="1 4" id="KW-0813">Transport</keyword>
<dbReference type="Gene3D" id="2.170.130.10">
    <property type="entry name" value="TonB-dependent receptor, plug domain"/>
    <property type="match status" value="1"/>
</dbReference>
<dbReference type="InterPro" id="IPR023997">
    <property type="entry name" value="TonB-dep_OMP_SusC/RagA_CS"/>
</dbReference>
<evidence type="ECO:0000256" key="2">
    <source>
        <dbReference type="ARBA" id="ARBA00023136"/>
    </source>
</evidence>
<dbReference type="Pfam" id="PF07660">
    <property type="entry name" value="STN"/>
    <property type="match status" value="1"/>
</dbReference>
<evidence type="ECO:0000313" key="7">
    <source>
        <dbReference type="EMBL" id="PRZ28148.1"/>
    </source>
</evidence>
<keyword evidence="3 4" id="KW-0998">Cell outer membrane</keyword>
<dbReference type="Pfam" id="PF13715">
    <property type="entry name" value="CarbopepD_reg_2"/>
    <property type="match status" value="1"/>
</dbReference>
<dbReference type="OrthoDB" id="9768177at2"/>
<keyword evidence="4" id="KW-0812">Transmembrane</keyword>
<evidence type="ECO:0000313" key="8">
    <source>
        <dbReference type="EMBL" id="SHG32965.1"/>
    </source>
</evidence>
<dbReference type="InterPro" id="IPR039426">
    <property type="entry name" value="TonB-dep_rcpt-like"/>
</dbReference>
<dbReference type="NCBIfam" id="TIGR04056">
    <property type="entry name" value="OMP_RagA_SusC"/>
    <property type="match status" value="1"/>
</dbReference>
<dbReference type="SUPFAM" id="SSF49464">
    <property type="entry name" value="Carboxypeptidase regulatory domain-like"/>
    <property type="match status" value="1"/>
</dbReference>
<keyword evidence="4" id="KW-1134">Transmembrane beta strand</keyword>
<organism evidence="8 9">
    <name type="scientific">Flavobacterium granuli</name>
    <dbReference type="NCBI Taxonomy" id="280093"/>
    <lineage>
        <taxon>Bacteria</taxon>
        <taxon>Pseudomonadati</taxon>
        <taxon>Bacteroidota</taxon>
        <taxon>Flavobacteriia</taxon>
        <taxon>Flavobacteriales</taxon>
        <taxon>Flavobacteriaceae</taxon>
        <taxon>Flavobacterium</taxon>
    </lineage>
</organism>
<dbReference type="Pfam" id="PF07715">
    <property type="entry name" value="Plug"/>
    <property type="match status" value="1"/>
</dbReference>
<reference evidence="9" key="1">
    <citation type="submission" date="2016-11" db="EMBL/GenBank/DDBJ databases">
        <authorList>
            <person name="Varghese N."/>
            <person name="Submissions S."/>
        </authorList>
    </citation>
    <scope>NUCLEOTIDE SEQUENCE [LARGE SCALE GENOMIC DNA]</scope>
    <source>
        <strain evidence="9">DSM 19729</strain>
    </source>
</reference>
<dbReference type="RefSeq" id="WP_072939122.1">
    <property type="nucleotide sequence ID" value="NZ_FQWO01000001.1"/>
</dbReference>
<feature type="domain" description="Secretin/TonB short N-terminal" evidence="5">
    <location>
        <begin position="69"/>
        <end position="117"/>
    </location>
</feature>
<dbReference type="Gene3D" id="3.55.50.30">
    <property type="match status" value="1"/>
</dbReference>
<evidence type="ECO:0000259" key="6">
    <source>
        <dbReference type="Pfam" id="PF07715"/>
    </source>
</evidence>
<protein>
    <submittedName>
        <fullName evidence="7">TonB-linked SusC/RagA family outer membrane protein</fullName>
    </submittedName>
    <submittedName>
        <fullName evidence="8">TonB-linked outer membrane protein, SusC/RagA family</fullName>
    </submittedName>
</protein>
<evidence type="ECO:0000313" key="10">
    <source>
        <dbReference type="Proteomes" id="UP000237771"/>
    </source>
</evidence>
<dbReference type="InterPro" id="IPR011662">
    <property type="entry name" value="Secretin/TonB_short_N"/>
</dbReference>
<dbReference type="GO" id="GO:0009279">
    <property type="term" value="C:cell outer membrane"/>
    <property type="evidence" value="ECO:0007669"/>
    <property type="project" value="UniProtKB-SubCell"/>
</dbReference>
<evidence type="ECO:0000313" key="9">
    <source>
        <dbReference type="Proteomes" id="UP000184384"/>
    </source>
</evidence>
<evidence type="ECO:0000256" key="4">
    <source>
        <dbReference type="PROSITE-ProRule" id="PRU01360"/>
    </source>
</evidence>
<dbReference type="STRING" id="280093.SAMN05443373_101438"/>
<gene>
    <name evidence="7" type="ORF">BC624_101438</name>
    <name evidence="8" type="ORF">SAMN05443373_101438</name>
</gene>
<keyword evidence="10" id="KW-1185">Reference proteome</keyword>
<reference evidence="8" key="2">
    <citation type="submission" date="2016-11" db="EMBL/GenBank/DDBJ databases">
        <authorList>
            <person name="Jaros S."/>
            <person name="Januszkiewicz K."/>
            <person name="Wedrychowicz H."/>
        </authorList>
    </citation>
    <scope>NUCLEOTIDE SEQUENCE [LARGE SCALE GENOMIC DNA]</scope>
    <source>
        <strain evidence="8">DSM 19729</strain>
    </source>
</reference>
<dbReference type="InterPro" id="IPR008969">
    <property type="entry name" value="CarboxyPept-like_regulatory"/>
</dbReference>
<dbReference type="Proteomes" id="UP000237771">
    <property type="component" value="Unassembled WGS sequence"/>
</dbReference>
<reference evidence="7 10" key="3">
    <citation type="submission" date="2018-03" db="EMBL/GenBank/DDBJ databases">
        <title>Genomic Encyclopedia of Archaeal and Bacterial Type Strains, Phase II (KMG-II): from individual species to whole genera.</title>
        <authorList>
            <person name="Goeker M."/>
        </authorList>
    </citation>
    <scope>NUCLEOTIDE SEQUENCE [LARGE SCALE GENOMIC DNA]</scope>
    <source>
        <strain evidence="7 10">DSM 17797</strain>
    </source>
</reference>
<dbReference type="NCBIfam" id="TIGR04057">
    <property type="entry name" value="SusC_RagA_signa"/>
    <property type="match status" value="1"/>
</dbReference>
<evidence type="ECO:0000259" key="5">
    <source>
        <dbReference type="Pfam" id="PF07660"/>
    </source>
</evidence>
<evidence type="ECO:0000256" key="1">
    <source>
        <dbReference type="ARBA" id="ARBA00022448"/>
    </source>
</evidence>
<dbReference type="EMBL" id="PVUB01000001">
    <property type="protein sequence ID" value="PRZ28148.1"/>
    <property type="molecule type" value="Genomic_DNA"/>
</dbReference>
<evidence type="ECO:0000256" key="3">
    <source>
        <dbReference type="ARBA" id="ARBA00023237"/>
    </source>
</evidence>
<keyword evidence="2 4" id="KW-0472">Membrane</keyword>
<dbReference type="InterPro" id="IPR012910">
    <property type="entry name" value="Plug_dom"/>
</dbReference>
<dbReference type="Proteomes" id="UP000184384">
    <property type="component" value="Unassembled WGS sequence"/>
</dbReference>
<name>A0A1M5IXV0_9FLAO</name>
<feature type="domain" description="TonB-dependent receptor plug" evidence="6">
    <location>
        <begin position="229"/>
        <end position="331"/>
    </location>
</feature>
<dbReference type="PROSITE" id="PS52016">
    <property type="entry name" value="TONB_DEPENDENT_REC_3"/>
    <property type="match status" value="1"/>
</dbReference>
<dbReference type="InterPro" id="IPR023996">
    <property type="entry name" value="TonB-dep_OMP_SusC/RagA"/>
</dbReference>
<dbReference type="EMBL" id="FQWO01000001">
    <property type="protein sequence ID" value="SHG32965.1"/>
    <property type="molecule type" value="Genomic_DNA"/>
</dbReference>
<comment type="similarity">
    <text evidence="4">Belongs to the TonB-dependent receptor family.</text>
</comment>
<proteinExistence type="inferred from homology"/>
<sequence>MSKNFSNKTIFKIMKFSFIQLVLLTITINMCYSNTSYGQGPLAERVSLSVKNGSIKNLLQLIESQANVTFSYQAQVISSKAKINAEFKNETLEEVLNKVLSSQDIKFQVLRNNQIVLNKSNNLENTTATGAIDYQQTVTGKVVDETGIPMPGVNVFKKGGKAGTVTDIDGGFSITVNKGDVLIFTYLGFVNQEIQIKDNTNLKVVLKSEAAALNDVVIVGFGAQKRANVSGSVASVKMSEVLGDRPITGAASAIQGALPGLQVVSGSGRPGQGFDLQIRGFQSINGGAPLVLVNNVPMSMDNINPKDIESVTVLKDAAATSIYGARAAFGVILITTKTGKKNQEIQVDYSTSSSIDYATNLPKKASVYDFVNALNTWGTTGFWTNQDIPTWKGALDAYKLNPKDYPSGSTVINNVTYPLAGNDEAGKDFYSDLGTTTIHNLSISGGSEKSDFRMSAGYTKQDGIIVTENDSFKRFTLNTDYRTYISEKLTFDMNANYLSSLTKNPIGNYYNYITFPAYAPTGFQTQADGSLIPYNTPGNMERFGVAPQTQRDNLRFFSKIEYKPLKSVSLVGEYTYGYATSNYKGVNNQATFIDALRYTPLLGDPTKTGVNLSNGQTRYNAANFYAKFKQKVADHNFEILTGFNNEMSKSSSLDGGVISLIDPTLPSIDLATGTEYANDSYNNWSVMGFFGRFGYNYKERYFLEANGRRDGSSRFPESQRWGFFPSASVAWNVTNESFMENVTALSLFKLRASLGEIGNQDIRKSDGVTPEYYGFFEGLSGVQSGWIDPSTGIKYTSLSTPALVRNNFTWETVRTLNYGIDLGAFSNRLTGSFDLFKRQTLNMLGPGASLPTILGATPPLQNAADLEVNGWELEMKWRSKINAVSYYVGFNLSDSQAKITRYNNAAGLLGDYYVGQKIGEIYGYVTDGYYTNDDFVTGTLNSSLQNGTLKPGVVTVQGVNPNPGDIKYKDLNGDGIINSGNNTLYTQYDKVTGAVIPNTGLGDRKVIGNNTRRYQYGLNTGASYKGFDLSVFIQGVGKRDVWLSNDVVFPYPGEFSIMYAHQLDYWTPENTDAYYPRNYARGGGNYGYSRRVQTKYLADGSYVRLKNITLGYSLPKEILKKSLIKSVKLYFSGENLFTYDHLPDGINTELTDLGSGANYPFLKQYSFGVNVSF</sequence>
<dbReference type="SUPFAM" id="SSF56935">
    <property type="entry name" value="Porins"/>
    <property type="match status" value="1"/>
</dbReference>
<accession>A0A1M5IXV0</accession>